<feature type="region of interest" description="Disordered" evidence="2">
    <location>
        <begin position="1"/>
        <end position="21"/>
    </location>
</feature>
<dbReference type="InterPro" id="IPR006571">
    <property type="entry name" value="TLDc_dom"/>
</dbReference>
<organism evidence="5 6">
    <name type="scientific">Tetrahymena thermophila (strain SB210)</name>
    <dbReference type="NCBI Taxonomy" id="312017"/>
    <lineage>
        <taxon>Eukaryota</taxon>
        <taxon>Sar</taxon>
        <taxon>Alveolata</taxon>
        <taxon>Ciliophora</taxon>
        <taxon>Intramacronucleata</taxon>
        <taxon>Oligohymenophorea</taxon>
        <taxon>Hymenostomatida</taxon>
        <taxon>Tetrahymenina</taxon>
        <taxon>Tetrahymenidae</taxon>
        <taxon>Tetrahymena</taxon>
    </lineage>
</organism>
<dbReference type="OrthoDB" id="431168at2759"/>
<dbReference type="EMBL" id="GG662587">
    <property type="protein sequence ID" value="EAR85186.2"/>
    <property type="molecule type" value="Genomic_DNA"/>
</dbReference>
<keyword evidence="1" id="KW-0175">Coiled coil</keyword>
<feature type="coiled-coil region" evidence="1">
    <location>
        <begin position="298"/>
        <end position="346"/>
    </location>
</feature>
<evidence type="ECO:0000256" key="2">
    <source>
        <dbReference type="SAM" id="MobiDB-lite"/>
    </source>
</evidence>
<dbReference type="PROSITE" id="PS50097">
    <property type="entry name" value="BTB"/>
    <property type="match status" value="1"/>
</dbReference>
<evidence type="ECO:0000259" key="4">
    <source>
        <dbReference type="PROSITE" id="PS51886"/>
    </source>
</evidence>
<feature type="compositionally biased region" description="Polar residues" evidence="2">
    <location>
        <begin position="442"/>
        <end position="453"/>
    </location>
</feature>
<dbReference type="AlphaFoldDB" id="I7LTG2"/>
<dbReference type="KEGG" id="tet:TTHERM_00486370"/>
<dbReference type="Proteomes" id="UP000009168">
    <property type="component" value="Unassembled WGS sequence"/>
</dbReference>
<dbReference type="Pfam" id="PF00651">
    <property type="entry name" value="BTB"/>
    <property type="match status" value="1"/>
</dbReference>
<name>I7LTG2_TETTS</name>
<feature type="region of interest" description="Disordered" evidence="2">
    <location>
        <begin position="439"/>
        <end position="463"/>
    </location>
</feature>
<feature type="region of interest" description="Disordered" evidence="2">
    <location>
        <begin position="415"/>
        <end position="434"/>
    </location>
</feature>
<feature type="compositionally biased region" description="Low complexity" evidence="2">
    <location>
        <begin position="416"/>
        <end position="434"/>
    </location>
</feature>
<proteinExistence type="predicted"/>
<dbReference type="Gene3D" id="3.30.710.10">
    <property type="entry name" value="Potassium Channel Kv1.1, Chain A"/>
    <property type="match status" value="1"/>
</dbReference>
<sequence>MLNLNTKQASQQRKSSDFSNTNIQKTVSQDDTYKIVLIIHANPKLEKIFSNDINPNIVIKSVTKSFSLNKGHLRVESGFFERVFKENEAKKEIQLDIQFFKEEDEGILEKILRCLYGGKSIIIQQEFYQTYKMCKHLEIQKLVQLLNSEVLNNFNMFNFFTVFQLAVLYSEYDLLKRAQTFLEDTSFEIVKEAINQDRKNLPYPVTFADLDQEAARQILNFNKDFTYLDPIETFNLIQHYYKNNQLTTDIKLLIKEYLPENKLTANQYKYIMPFFQSFQEDQTQSLRIPLGTQDNSSLYQLKSEIIYYQKKVQEMEQQNNKLQDQMLKMKQEIEQKTSEFSKKEEQLLLKISTIEGSVKQFEQLDKGKEQEYNRKIQKLFKMFKERETQLQEKEKQYQDLYQVLKNFTFQNQYHSPQATQDPQTQNQQQIKAQTHQGFYRPSSLQNYPENTLVDNHKMKNSDSSMMTTQNSIMYVTGGMQQSQIVPLSDLESMNQSQSYQHNKFIKNNLQNYSTHFQFQQLQNPKFNDFQQNLSGKAVEIKGKDILANTNKLNTNDHLEMNINQNQPVTKIHGVIDDEDMESAIMGNFLTFNDTSKIFEDCTQDYKEILTNFFELSPFKKMNLELIYRASRDKLTKQTFDEKVCGVFPSVVFIKSWEYFKIFGAYLSVPWSIEQGYQQDENAFLFSISENVKIPVKNSESALYQGEEHIFSFGTSDLSIFENGDQDENNKSEYPGDYQEIKIQQNIPLNSLLAGNKNFQIDELEVFKIIIQEDMDF</sequence>
<evidence type="ECO:0000259" key="3">
    <source>
        <dbReference type="PROSITE" id="PS50097"/>
    </source>
</evidence>
<dbReference type="Pfam" id="PF07534">
    <property type="entry name" value="TLD"/>
    <property type="match status" value="1"/>
</dbReference>
<evidence type="ECO:0000256" key="1">
    <source>
        <dbReference type="SAM" id="Coils"/>
    </source>
</evidence>
<reference evidence="6" key="1">
    <citation type="journal article" date="2006" name="PLoS Biol.">
        <title>Macronuclear genome sequence of the ciliate Tetrahymena thermophila, a model eukaryote.</title>
        <authorList>
            <person name="Eisen J.A."/>
            <person name="Coyne R.S."/>
            <person name="Wu M."/>
            <person name="Wu D."/>
            <person name="Thiagarajan M."/>
            <person name="Wortman J.R."/>
            <person name="Badger J.H."/>
            <person name="Ren Q."/>
            <person name="Amedeo P."/>
            <person name="Jones K.M."/>
            <person name="Tallon L.J."/>
            <person name="Delcher A.L."/>
            <person name="Salzberg S.L."/>
            <person name="Silva J.C."/>
            <person name="Haas B.J."/>
            <person name="Majoros W.H."/>
            <person name="Farzad M."/>
            <person name="Carlton J.M."/>
            <person name="Smith R.K. Jr."/>
            <person name="Garg J."/>
            <person name="Pearlman R.E."/>
            <person name="Karrer K.M."/>
            <person name="Sun L."/>
            <person name="Manning G."/>
            <person name="Elde N.C."/>
            <person name="Turkewitz A.P."/>
            <person name="Asai D.J."/>
            <person name="Wilkes D.E."/>
            <person name="Wang Y."/>
            <person name="Cai H."/>
            <person name="Collins K."/>
            <person name="Stewart B.A."/>
            <person name="Lee S.R."/>
            <person name="Wilamowska K."/>
            <person name="Weinberg Z."/>
            <person name="Ruzzo W.L."/>
            <person name="Wloga D."/>
            <person name="Gaertig J."/>
            <person name="Frankel J."/>
            <person name="Tsao C.-C."/>
            <person name="Gorovsky M.A."/>
            <person name="Keeling P.J."/>
            <person name="Waller R.F."/>
            <person name="Patron N.J."/>
            <person name="Cherry J.M."/>
            <person name="Stover N.A."/>
            <person name="Krieger C.J."/>
            <person name="del Toro C."/>
            <person name="Ryder H.F."/>
            <person name="Williamson S.C."/>
            <person name="Barbeau R.A."/>
            <person name="Hamilton E.P."/>
            <person name="Orias E."/>
        </authorList>
    </citation>
    <scope>NUCLEOTIDE SEQUENCE [LARGE SCALE GENOMIC DNA]</scope>
    <source>
        <strain evidence="6">SB210</strain>
    </source>
</reference>
<dbReference type="InterPro" id="IPR000210">
    <property type="entry name" value="BTB/POZ_dom"/>
</dbReference>
<feature type="domain" description="BTB" evidence="3">
    <location>
        <begin position="55"/>
        <end position="124"/>
    </location>
</feature>
<keyword evidence="6" id="KW-1185">Reference proteome</keyword>
<dbReference type="GeneID" id="7846921"/>
<evidence type="ECO:0008006" key="7">
    <source>
        <dbReference type="Google" id="ProtNLM"/>
    </source>
</evidence>
<dbReference type="InParanoid" id="I7LTG2"/>
<dbReference type="InterPro" id="IPR011333">
    <property type="entry name" value="SKP1/BTB/POZ_sf"/>
</dbReference>
<evidence type="ECO:0000313" key="5">
    <source>
        <dbReference type="EMBL" id="EAR85186.2"/>
    </source>
</evidence>
<evidence type="ECO:0000313" key="6">
    <source>
        <dbReference type="Proteomes" id="UP000009168"/>
    </source>
</evidence>
<accession>I7LTG2</accession>
<dbReference type="eggNOG" id="ENOG502R2Z7">
    <property type="taxonomic scope" value="Eukaryota"/>
</dbReference>
<gene>
    <name evidence="5" type="ORF">TTHERM_00486370</name>
</gene>
<feature type="domain" description="TLDc" evidence="4">
    <location>
        <begin position="596"/>
        <end position="769"/>
    </location>
</feature>
<dbReference type="RefSeq" id="XP_001032849.2">
    <property type="nucleotide sequence ID" value="XM_001032849.3"/>
</dbReference>
<protein>
    <recommendedName>
        <fullName evidence="7">BTB/POZ domain protein</fullName>
    </recommendedName>
</protein>
<dbReference type="PROSITE" id="PS51886">
    <property type="entry name" value="TLDC"/>
    <property type="match status" value="1"/>
</dbReference>
<dbReference type="SUPFAM" id="SSF54695">
    <property type="entry name" value="POZ domain"/>
    <property type="match status" value="1"/>
</dbReference>